<dbReference type="RefSeq" id="WP_014594491.1">
    <property type="nucleotide sequence ID" value="NC_017531.2"/>
</dbReference>
<dbReference type="Pfam" id="PF07254">
    <property type="entry name" value="Cpta_toxin"/>
    <property type="match status" value="1"/>
</dbReference>
<dbReference type="EMBL" id="AP012032">
    <property type="protein sequence ID" value="BAK12488.1"/>
    <property type="molecule type" value="Genomic_DNA"/>
</dbReference>
<accession>A0A0H3KZP5</accession>
<dbReference type="KEGG" id="paj:PAJ_2408"/>
<evidence type="ECO:0000256" key="1">
    <source>
        <dbReference type="SAM" id="Phobius"/>
    </source>
</evidence>
<dbReference type="InterPro" id="IPR009883">
    <property type="entry name" value="YgfX"/>
</dbReference>
<dbReference type="AlphaFoldDB" id="A0A0H3KZP5"/>
<dbReference type="eggNOG" id="ENOG50349EQ">
    <property type="taxonomic scope" value="Bacteria"/>
</dbReference>
<feature type="transmembrane region" description="Helical" evidence="1">
    <location>
        <begin position="14"/>
        <end position="33"/>
    </location>
</feature>
<gene>
    <name evidence="2" type="primary">ygfX</name>
    <name evidence="2" type="ordered locus">PAJ_2408</name>
</gene>
<protein>
    <recommendedName>
        <fullName evidence="4">Toxin CptA</fullName>
    </recommendedName>
</protein>
<dbReference type="PATRIC" id="fig|932677.3.peg.2781"/>
<evidence type="ECO:0000313" key="2">
    <source>
        <dbReference type="EMBL" id="BAK12488.1"/>
    </source>
</evidence>
<proteinExistence type="predicted"/>
<dbReference type="Proteomes" id="UP000006690">
    <property type="component" value="Chromosome"/>
</dbReference>
<keyword evidence="1" id="KW-0812">Transmembrane</keyword>
<name>A0A0H3KZP5_PANAA</name>
<keyword evidence="1" id="KW-0472">Membrane</keyword>
<keyword evidence="1" id="KW-1133">Transmembrane helix</keyword>
<evidence type="ECO:0008006" key="4">
    <source>
        <dbReference type="Google" id="ProtNLM"/>
    </source>
</evidence>
<organism evidence="2 3">
    <name type="scientific">Pantoea ananatis (strain AJ13355)</name>
    <dbReference type="NCBI Taxonomy" id="932677"/>
    <lineage>
        <taxon>Bacteria</taxon>
        <taxon>Pseudomonadati</taxon>
        <taxon>Pseudomonadota</taxon>
        <taxon>Gammaproteobacteria</taxon>
        <taxon>Enterobacterales</taxon>
        <taxon>Erwiniaceae</taxon>
        <taxon>Pantoea</taxon>
    </lineage>
</organism>
<sequence length="137" mass="16250">MNAVRWQCKLHPSLRARLILALTLSVTIAGVGIMELPAAEWMIKPGLVVVVLWEGWKQDRRLRQRHGRLRRDSNREWHWQGEDWQTQQPLYWLPGAVLLVARNRKGKTLRLWLMQDNMQPEAWRALRSCCFSETARR</sequence>
<dbReference type="HOGENOM" id="CLU_153203_0_0_6"/>
<dbReference type="OrthoDB" id="7060796at2"/>
<reference evidence="3" key="1">
    <citation type="journal article" date="2012" name="Appl. Microbiol. Biotechnol.">
        <title>The complete genome sequence of Pantoea ananatis AJ13355, an organism with great biotechnological potential.</title>
        <authorList>
            <person name="Hara Y."/>
            <person name="Kadotani N."/>
            <person name="Izui H."/>
            <person name="Katashkina J.I."/>
            <person name="Kuvaeva T.M."/>
            <person name="Andreeva I.G."/>
            <person name="Golubeva L.I."/>
            <person name="Malko D.B."/>
            <person name="Makeev V.J."/>
            <person name="Mashko S.V."/>
            <person name="Kozlov Y.I."/>
        </authorList>
    </citation>
    <scope>NUCLEOTIDE SEQUENCE [LARGE SCALE GENOMIC DNA]</scope>
    <source>
        <strain evidence="3">AJ13355</strain>
    </source>
</reference>
<evidence type="ECO:0000313" key="3">
    <source>
        <dbReference type="Proteomes" id="UP000006690"/>
    </source>
</evidence>